<dbReference type="SUPFAM" id="SSF89550">
    <property type="entry name" value="PHP domain-like"/>
    <property type="match status" value="1"/>
</dbReference>
<dbReference type="EMBL" id="CP003179">
    <property type="protein sequence ID" value="AEW04769.1"/>
    <property type="molecule type" value="Genomic_DNA"/>
</dbReference>
<organism evidence="11 12">
    <name type="scientific">Sulfobacillus acidophilus (strain ATCC 700253 / DSM 10332 / NAL)</name>
    <dbReference type="NCBI Taxonomy" id="679936"/>
    <lineage>
        <taxon>Bacteria</taxon>
        <taxon>Bacillati</taxon>
        <taxon>Bacillota</taxon>
        <taxon>Clostridia</taxon>
        <taxon>Eubacteriales</taxon>
        <taxon>Clostridiales Family XVII. Incertae Sedis</taxon>
        <taxon>Sulfobacillus</taxon>
    </lineage>
</organism>
<protein>
    <recommendedName>
        <fullName evidence="1">DNA-directed DNA polymerase</fullName>
        <ecNumber evidence="1">2.7.7.7</ecNumber>
    </recommendedName>
</protein>
<dbReference type="InterPro" id="IPR003141">
    <property type="entry name" value="Pol/His_phosphatase_N"/>
</dbReference>
<dbReference type="PANTHER" id="PTHR32294:SF4">
    <property type="entry name" value="ERROR-PRONE DNA POLYMERASE"/>
    <property type="match status" value="1"/>
</dbReference>
<dbReference type="CDD" id="cd04485">
    <property type="entry name" value="DnaE_OBF"/>
    <property type="match status" value="1"/>
</dbReference>
<accession>G8TVS5</accession>
<dbReference type="InterPro" id="IPR041931">
    <property type="entry name" value="DNA_pol3_alpha_thumb_dom"/>
</dbReference>
<dbReference type="Pfam" id="PF02811">
    <property type="entry name" value="PHP"/>
    <property type="match status" value="1"/>
</dbReference>
<dbReference type="Gene3D" id="3.20.20.140">
    <property type="entry name" value="Metal-dependent hydrolases"/>
    <property type="match status" value="1"/>
</dbReference>
<reference evidence="11 12" key="2">
    <citation type="journal article" date="2012" name="Stand. Genomic Sci.">
        <title>Complete genome sequence of the moderately thermophilic mineral-sulfide-oxidizing firmicute Sulfobacillus acidophilus type strain (NAL(T)).</title>
        <authorList>
            <person name="Anderson I."/>
            <person name="Chertkov O."/>
            <person name="Chen A."/>
            <person name="Saunders E."/>
            <person name="Lapidus A."/>
            <person name="Nolan M."/>
            <person name="Lucas S."/>
            <person name="Hammon N."/>
            <person name="Deshpande S."/>
            <person name="Cheng J.F."/>
            <person name="Han C."/>
            <person name="Tapia R."/>
            <person name="Goodwin L.A."/>
            <person name="Pitluck S."/>
            <person name="Liolios K."/>
            <person name="Pagani I."/>
            <person name="Ivanova N."/>
            <person name="Mikhailova N."/>
            <person name="Pati A."/>
            <person name="Palaniappan K."/>
            <person name="Land M."/>
            <person name="Pan C."/>
            <person name="Rohde M."/>
            <person name="Pukall R."/>
            <person name="Goker M."/>
            <person name="Detter J.C."/>
            <person name="Woyke T."/>
            <person name="Bristow J."/>
            <person name="Eisen J.A."/>
            <person name="Markowitz V."/>
            <person name="Hugenholtz P."/>
            <person name="Kyrpides N.C."/>
            <person name="Klenk H.P."/>
            <person name="Mavromatis K."/>
        </authorList>
    </citation>
    <scope>NUCLEOTIDE SEQUENCE [LARGE SCALE GENOMIC DNA]</scope>
    <source>
        <strain evidence="12">ATCC 700253 / DSM 10332 / NAL</strain>
    </source>
</reference>
<dbReference type="InterPro" id="IPR040982">
    <property type="entry name" value="DNA_pol3_finger"/>
</dbReference>
<dbReference type="GO" id="GO:0006260">
    <property type="term" value="P:DNA replication"/>
    <property type="evidence" value="ECO:0007669"/>
    <property type="project" value="UniProtKB-KW"/>
</dbReference>
<dbReference type="Pfam" id="PF17657">
    <property type="entry name" value="DNA_pol3_finger"/>
    <property type="match status" value="1"/>
</dbReference>
<dbReference type="GO" id="GO:0008408">
    <property type="term" value="F:3'-5' exonuclease activity"/>
    <property type="evidence" value="ECO:0007669"/>
    <property type="project" value="InterPro"/>
</dbReference>
<feature type="domain" description="Polymerase/histidinol phosphatase N-terminal" evidence="10">
    <location>
        <begin position="6"/>
        <end position="73"/>
    </location>
</feature>
<dbReference type="Proteomes" id="UP000005439">
    <property type="component" value="Chromosome"/>
</dbReference>
<dbReference type="STRING" id="679936.Sulac_1271"/>
<reference evidence="12" key="1">
    <citation type="submission" date="2011-12" db="EMBL/GenBank/DDBJ databases">
        <title>The complete genome of chromosome of Sulfobacillus acidophilus DSM 10332.</title>
        <authorList>
            <person name="Lucas S."/>
            <person name="Han J."/>
            <person name="Lapidus A."/>
            <person name="Bruce D."/>
            <person name="Goodwin L."/>
            <person name="Pitluck S."/>
            <person name="Peters L."/>
            <person name="Kyrpides N."/>
            <person name="Mavromatis K."/>
            <person name="Ivanova N."/>
            <person name="Mikhailova N."/>
            <person name="Chertkov O."/>
            <person name="Saunders E."/>
            <person name="Detter J.C."/>
            <person name="Tapia R."/>
            <person name="Han C."/>
            <person name="Land M."/>
            <person name="Hauser L."/>
            <person name="Markowitz V."/>
            <person name="Cheng J.-F."/>
            <person name="Hugenholtz P."/>
            <person name="Woyke T."/>
            <person name="Wu D."/>
            <person name="Pukall R."/>
            <person name="Gehrich-Schroeter G."/>
            <person name="Schneider S."/>
            <person name="Klenk H.-P."/>
            <person name="Eisen J.A."/>
        </authorList>
    </citation>
    <scope>NUCLEOTIDE SEQUENCE [LARGE SCALE GENOMIC DNA]</scope>
    <source>
        <strain evidence="12">ATCC 700253 / DSM 10332 / NAL</strain>
    </source>
</reference>
<evidence type="ECO:0000313" key="11">
    <source>
        <dbReference type="EMBL" id="AEW04769.1"/>
    </source>
</evidence>
<keyword evidence="2" id="KW-0963">Cytoplasm</keyword>
<dbReference type="Pfam" id="PF07733">
    <property type="entry name" value="DNA_pol3_alpha"/>
    <property type="match status" value="1"/>
</dbReference>
<evidence type="ECO:0000256" key="7">
    <source>
        <dbReference type="ARBA" id="ARBA00022932"/>
    </source>
</evidence>
<evidence type="ECO:0000313" key="12">
    <source>
        <dbReference type="Proteomes" id="UP000005439"/>
    </source>
</evidence>
<dbReference type="Gene3D" id="1.10.10.1600">
    <property type="entry name" value="Bacterial DNA polymerase III alpha subunit, thumb domain"/>
    <property type="match status" value="1"/>
</dbReference>
<keyword evidence="4 11" id="KW-0548">Nucleotidyltransferase</keyword>
<dbReference type="InterPro" id="IPR004805">
    <property type="entry name" value="DnaE2/DnaE/PolC"/>
</dbReference>
<dbReference type="GO" id="GO:0003887">
    <property type="term" value="F:DNA-directed DNA polymerase activity"/>
    <property type="evidence" value="ECO:0007669"/>
    <property type="project" value="UniProtKB-KW"/>
</dbReference>
<dbReference type="Gene3D" id="1.10.150.870">
    <property type="match status" value="1"/>
</dbReference>
<name>G8TVS5_SULAD</name>
<dbReference type="InterPro" id="IPR016195">
    <property type="entry name" value="Pol/histidinol_Pase-like"/>
</dbReference>
<dbReference type="SMART" id="SM00481">
    <property type="entry name" value="POLIIIAc"/>
    <property type="match status" value="1"/>
</dbReference>
<dbReference type="HOGENOM" id="CLU_001600_4_0_9"/>
<dbReference type="EC" id="2.7.7.7" evidence="1"/>
<proteinExistence type="predicted"/>
<evidence type="ECO:0000256" key="8">
    <source>
        <dbReference type="ARBA" id="ARBA00023204"/>
    </source>
</evidence>
<comment type="catalytic activity">
    <reaction evidence="9">
        <text>DNA(n) + a 2'-deoxyribonucleoside 5'-triphosphate = DNA(n+1) + diphosphate</text>
        <dbReference type="Rhea" id="RHEA:22508"/>
        <dbReference type="Rhea" id="RHEA-COMP:17339"/>
        <dbReference type="Rhea" id="RHEA-COMP:17340"/>
        <dbReference type="ChEBI" id="CHEBI:33019"/>
        <dbReference type="ChEBI" id="CHEBI:61560"/>
        <dbReference type="ChEBI" id="CHEBI:173112"/>
        <dbReference type="EC" id="2.7.7.7"/>
    </reaction>
</comment>
<dbReference type="Pfam" id="PF14579">
    <property type="entry name" value="HHH_6"/>
    <property type="match status" value="1"/>
</dbReference>
<evidence type="ECO:0000256" key="4">
    <source>
        <dbReference type="ARBA" id="ARBA00022695"/>
    </source>
</evidence>
<evidence type="ECO:0000256" key="5">
    <source>
        <dbReference type="ARBA" id="ARBA00022705"/>
    </source>
</evidence>
<evidence type="ECO:0000256" key="2">
    <source>
        <dbReference type="ARBA" id="ARBA00022490"/>
    </source>
</evidence>
<dbReference type="InterPro" id="IPR004013">
    <property type="entry name" value="PHP_dom"/>
</dbReference>
<sequence length="1034" mass="115930">MAGLSAHLHVHSAFSFLNGASMPEDLVAEAARQGIEVLALTDSDRVSGVVAFLKACEEYGIKGLVGAEVTVEEAGKLILLAPDTEGYTRLNRLLTEAHLSSPRGAPRVSWDVLDTWGPGLVGLTGDREGILARAWLKGRRDTIEDLARRLQRSLAGRVYIELTASLLPGDRLLFRALGDIGQALGIPLVVTAAAHYARKQDFGLFDLMTCIRLGQPVEAVSPERRLNAENYLKPWSMLAQTFRAWPEALATTRQLAETLQTPDILTRRYPPGFSLPDGVTADAYLRHWVRQGAKWRYRERWHTVWPRIRHELEVISRLGYAEYFLVVWDVARYARRQGIRFSGRGSAADSVVAYVLGITDVDAYARQLLFERFMSPERQEAPDIDIDFDARYRDQIEAYVVERYGQDHVARVATYQTYRPRLAVREIGKVLGYPPAELDALAKSLPEMPITAILEHWDDIPELRQYADADRLRQVLAWAQKITGKPRHLGTHLGGVVISQRPLAEIGPRERSAKEVEIMPFDKRDIETLGLMKLDLLSLRIFSAVDIAQKHIQSEQPAFDYDRIPLTDDQTYQRLARGEGVGVFQLESPAQRALAQRLKPDTWEDIVASLALIRPGPIKGNMVDPFVARRRGYEPVTYLLPELEPILKKTYGVILFQEQVIAIASRIAGFTPGEADALRRVMTHARSPEEMAAIGDRFRAKAEARGIDPVTAQALFQQIAGYASYGFNEAHAAAFAETAYRTAYLLEHYPVAYFVGLLNAEPLGYYPIDILLVEARRRGVTIRPLDINHSQVDVVPEEGTIRLGFRLVKGLGRSEAECLVARRPPGGYRHPEEVIERSCLSMDQLIPLIHVGAFDAINPDRVGLLQDIAGPNALQLSEARPERRPVLAQRLAADYRYLGFGQETQWMALWRTKLVQQGFLTVAEVLQKPPGTPVRLVAMIYRPHRPPTRSGKIVVFLSLWDETGLLEAHLPPEGYQQYGHLLFGGKAVRVVALSGTRQPGGMGIRHLAPWPPETTTENLQNLSREFRQNKQENS</sequence>
<dbReference type="PANTHER" id="PTHR32294">
    <property type="entry name" value="DNA POLYMERASE III SUBUNIT ALPHA"/>
    <property type="match status" value="1"/>
</dbReference>
<keyword evidence="6" id="KW-0227">DNA damage</keyword>
<dbReference type="AlphaFoldDB" id="G8TVS5"/>
<dbReference type="GO" id="GO:0006281">
    <property type="term" value="P:DNA repair"/>
    <property type="evidence" value="ECO:0007669"/>
    <property type="project" value="UniProtKB-KW"/>
</dbReference>
<dbReference type="NCBIfam" id="TIGR00594">
    <property type="entry name" value="polc"/>
    <property type="match status" value="1"/>
</dbReference>
<dbReference type="PATRIC" id="fig|679936.5.peg.1332"/>
<dbReference type="InterPro" id="IPR029460">
    <property type="entry name" value="DNAPol_HHH"/>
</dbReference>
<evidence type="ECO:0000256" key="1">
    <source>
        <dbReference type="ARBA" id="ARBA00012417"/>
    </source>
</evidence>
<keyword evidence="7" id="KW-0239">DNA-directed DNA polymerase</keyword>
<keyword evidence="12" id="KW-1185">Reference proteome</keyword>
<keyword evidence="5" id="KW-0235">DNA replication</keyword>
<keyword evidence="3 11" id="KW-0808">Transferase</keyword>
<evidence type="ECO:0000256" key="9">
    <source>
        <dbReference type="ARBA" id="ARBA00049244"/>
    </source>
</evidence>
<keyword evidence="8" id="KW-0234">DNA repair</keyword>
<evidence type="ECO:0000256" key="3">
    <source>
        <dbReference type="ARBA" id="ARBA00022679"/>
    </source>
</evidence>
<evidence type="ECO:0000259" key="10">
    <source>
        <dbReference type="SMART" id="SM00481"/>
    </source>
</evidence>
<evidence type="ECO:0000256" key="6">
    <source>
        <dbReference type="ARBA" id="ARBA00022763"/>
    </source>
</evidence>
<dbReference type="KEGG" id="sap:Sulac_1271"/>
<gene>
    <name evidence="11" type="ordered locus">Sulac_1271</name>
</gene>
<dbReference type="InterPro" id="IPR011708">
    <property type="entry name" value="DNA_pol3_alpha_NTPase_dom"/>
</dbReference>